<feature type="compositionally biased region" description="Low complexity" evidence="1">
    <location>
        <begin position="95"/>
        <end position="112"/>
    </location>
</feature>
<evidence type="ECO:0008006" key="4">
    <source>
        <dbReference type="Google" id="ProtNLM"/>
    </source>
</evidence>
<accession>A0ABZ1ENG1</accession>
<organism evidence="2 3">
    <name type="scientific">Micromonospora peucetia</name>
    <dbReference type="NCBI Taxonomy" id="47871"/>
    <lineage>
        <taxon>Bacteria</taxon>
        <taxon>Bacillati</taxon>
        <taxon>Actinomycetota</taxon>
        <taxon>Actinomycetes</taxon>
        <taxon>Micromonosporales</taxon>
        <taxon>Micromonosporaceae</taxon>
        <taxon>Micromonospora</taxon>
    </lineage>
</organism>
<proteinExistence type="predicted"/>
<sequence length="228" mass="22976">MLPAAAEVTGPVDRRPAQDPTPATEPEPVPTAVAEPVPAVLASTTPASETLTEPETEPVSATPAEPEVAPVPVAASSVDPEPADAPVEPEPVPATPATAATPAEPVTAADAPVEPEPTPANTPVEPVVVPVPRGEVAPATTGSEAADDDFRRIQGVGPKMAAALQAAGIRTYRQLAELDEAALRETIRAAGLRAAPSLTTWPQQAKVLAGAPQEASVALPTPVGRTDA</sequence>
<dbReference type="Proteomes" id="UP001334804">
    <property type="component" value="Chromosome"/>
</dbReference>
<feature type="compositionally biased region" description="Low complexity" evidence="1">
    <location>
        <begin position="121"/>
        <end position="139"/>
    </location>
</feature>
<protein>
    <recommendedName>
        <fullName evidence="4">Helix-hairpin-helix domain-containing protein</fullName>
    </recommendedName>
</protein>
<feature type="compositionally biased region" description="Low complexity" evidence="1">
    <location>
        <begin position="30"/>
        <end position="40"/>
    </location>
</feature>
<feature type="compositionally biased region" description="Low complexity" evidence="1">
    <location>
        <begin position="57"/>
        <end position="86"/>
    </location>
</feature>
<feature type="region of interest" description="Disordered" evidence="1">
    <location>
        <begin position="1"/>
        <end position="149"/>
    </location>
</feature>
<reference evidence="2 3" key="1">
    <citation type="submission" date="2022-10" db="EMBL/GenBank/DDBJ databases">
        <title>The complete genomes of actinobacterial strains from the NBC collection.</title>
        <authorList>
            <person name="Joergensen T.S."/>
            <person name="Alvarez Arevalo M."/>
            <person name="Sterndorff E.B."/>
            <person name="Faurdal D."/>
            <person name="Vuksanovic O."/>
            <person name="Mourched A.-S."/>
            <person name="Charusanti P."/>
            <person name="Shaw S."/>
            <person name="Blin K."/>
            <person name="Weber T."/>
        </authorList>
    </citation>
    <scope>NUCLEOTIDE SEQUENCE [LARGE SCALE GENOMIC DNA]</scope>
    <source>
        <strain evidence="2 3">NBC 01809</strain>
    </source>
</reference>
<evidence type="ECO:0000256" key="1">
    <source>
        <dbReference type="SAM" id="MobiDB-lite"/>
    </source>
</evidence>
<evidence type="ECO:0000313" key="2">
    <source>
        <dbReference type="EMBL" id="WSA35833.1"/>
    </source>
</evidence>
<name>A0ABZ1ENG1_9ACTN</name>
<dbReference type="Pfam" id="PF14520">
    <property type="entry name" value="HHH_5"/>
    <property type="match status" value="1"/>
</dbReference>
<dbReference type="EMBL" id="CP109071">
    <property type="protein sequence ID" value="WSA35833.1"/>
    <property type="molecule type" value="Genomic_DNA"/>
</dbReference>
<dbReference type="Gene3D" id="1.10.150.20">
    <property type="entry name" value="5' to 3' exonuclease, C-terminal subdomain"/>
    <property type="match status" value="1"/>
</dbReference>
<evidence type="ECO:0000313" key="3">
    <source>
        <dbReference type="Proteomes" id="UP001334804"/>
    </source>
</evidence>
<keyword evidence="3" id="KW-1185">Reference proteome</keyword>
<feature type="compositionally biased region" description="Polar residues" evidence="1">
    <location>
        <begin position="42"/>
        <end position="51"/>
    </location>
</feature>
<gene>
    <name evidence="2" type="ORF">OIE14_26345</name>
</gene>